<sequence>MSSKDEVFEYLIDQLRQRANKFDVVAEIHKMSIDRSITGRSGYSDEENAIIDAYIGHDSDSKQIIHNLQQHLARKDGDIRMLKDRLRREVDKVKELRDTIELMNADFYRVTKREECEHYYRLVLWSSDLKQCTKCGAVLNPQHELYDGWIENPGRKACPVPSDCEVEVEFRNGSIAVGAAQDYRWGIDNNNWDIVKYRIIK</sequence>
<dbReference type="KEGG" id="vg:40084665"/>
<reference evidence="2 3" key="1">
    <citation type="journal article" date="2013" name="Appl. Environ. Microbiol.">
        <title>wksl3, a New biocontrol agent for Salmonella enterica serovars enteritidis and typhimurium in foods: characterization, application, sequence analysis, and oral acute toxicity study.</title>
        <authorList>
            <person name="Kang H.W."/>
            <person name="Kim J.W."/>
            <person name="Jung T.S."/>
            <person name="Woo G.J."/>
        </authorList>
    </citation>
    <scope>NUCLEOTIDE SEQUENCE [LARGE SCALE GENOMIC DNA]</scope>
</reference>
<evidence type="ECO:0000313" key="2">
    <source>
        <dbReference type="EMBL" id="AFO12356.1"/>
    </source>
</evidence>
<accession>I7B7Z3</accession>
<name>I7B7Z3_9CAUD</name>
<protein>
    <submittedName>
        <fullName evidence="2">Uncharacterized protein</fullName>
    </submittedName>
</protein>
<keyword evidence="3" id="KW-1185">Reference proteome</keyword>
<evidence type="ECO:0000256" key="1">
    <source>
        <dbReference type="SAM" id="Coils"/>
    </source>
</evidence>
<organism evidence="2 3">
    <name type="scientific">Salmonella phage wksl3</name>
    <dbReference type="NCBI Taxonomy" id="1204541"/>
    <lineage>
        <taxon>Viruses</taxon>
        <taxon>Duplodnaviria</taxon>
        <taxon>Heunggongvirae</taxon>
        <taxon>Uroviricota</taxon>
        <taxon>Caudoviricetes</taxon>
        <taxon>Sarkviridae</taxon>
        <taxon>Guernseyvirinae</taxon>
        <taxon>Jerseyvirus</taxon>
        <taxon>Jerseyvirus wksl3</taxon>
    </lineage>
</organism>
<dbReference type="OrthoDB" id="19481at10239"/>
<dbReference type="RefSeq" id="YP_009608641.1">
    <property type="nucleotide sequence ID" value="NC_041992.1"/>
</dbReference>
<feature type="coiled-coil region" evidence="1">
    <location>
        <begin position="79"/>
        <end position="106"/>
    </location>
</feature>
<dbReference type="GeneID" id="40084665"/>
<dbReference type="Proteomes" id="UP000002912">
    <property type="component" value="Segment"/>
</dbReference>
<proteinExistence type="predicted"/>
<keyword evidence="1" id="KW-0175">Coiled coil</keyword>
<evidence type="ECO:0000313" key="3">
    <source>
        <dbReference type="Proteomes" id="UP000002912"/>
    </source>
</evidence>
<dbReference type="EMBL" id="JX202565">
    <property type="protein sequence ID" value="AFO12356.1"/>
    <property type="molecule type" value="Genomic_DNA"/>
</dbReference>